<feature type="transmembrane region" description="Helical" evidence="2">
    <location>
        <begin position="25"/>
        <end position="47"/>
    </location>
</feature>
<feature type="domain" description="Follistatin-like" evidence="3">
    <location>
        <begin position="193"/>
        <end position="224"/>
    </location>
</feature>
<dbReference type="SMART" id="SM00274">
    <property type="entry name" value="FOLN"/>
    <property type="match status" value="3"/>
</dbReference>
<keyword evidence="1" id="KW-0722">Serine protease inhibitor</keyword>
<evidence type="ECO:0000313" key="4">
    <source>
        <dbReference type="EMBL" id="GMS79989.1"/>
    </source>
</evidence>
<evidence type="ECO:0000259" key="3">
    <source>
        <dbReference type="SMART" id="SM00274"/>
    </source>
</evidence>
<dbReference type="InterPro" id="IPR003645">
    <property type="entry name" value="Fol_N"/>
</dbReference>
<accession>A0AAV5SIS5</accession>
<feature type="domain" description="Follistatin-like" evidence="3">
    <location>
        <begin position="55"/>
        <end position="80"/>
    </location>
</feature>
<keyword evidence="2" id="KW-1133">Transmembrane helix</keyword>
<dbReference type="CDD" id="cd19941">
    <property type="entry name" value="TIL"/>
    <property type="match status" value="1"/>
</dbReference>
<dbReference type="AlphaFoldDB" id="A0AAV5SIS5"/>
<evidence type="ECO:0000256" key="2">
    <source>
        <dbReference type="SAM" id="Phobius"/>
    </source>
</evidence>
<evidence type="ECO:0000256" key="1">
    <source>
        <dbReference type="ARBA" id="ARBA00022900"/>
    </source>
</evidence>
<feature type="non-terminal residue" evidence="4">
    <location>
        <position position="1"/>
    </location>
</feature>
<dbReference type="EMBL" id="BTSX01000001">
    <property type="protein sequence ID" value="GMS79989.1"/>
    <property type="molecule type" value="Genomic_DNA"/>
</dbReference>
<evidence type="ECO:0000313" key="5">
    <source>
        <dbReference type="Proteomes" id="UP001432027"/>
    </source>
</evidence>
<comment type="caution">
    <text evidence="4">The sequence shown here is derived from an EMBL/GenBank/DDBJ whole genome shotgun (WGS) entry which is preliminary data.</text>
</comment>
<feature type="domain" description="Follistatin-like" evidence="3">
    <location>
        <begin position="130"/>
        <end position="152"/>
    </location>
</feature>
<dbReference type="GO" id="GO:0004867">
    <property type="term" value="F:serine-type endopeptidase inhibitor activity"/>
    <property type="evidence" value="ECO:0007669"/>
    <property type="project" value="UniProtKB-KW"/>
</dbReference>
<dbReference type="Gene3D" id="2.10.25.10">
    <property type="entry name" value="Laminin"/>
    <property type="match status" value="1"/>
</dbReference>
<protein>
    <recommendedName>
        <fullName evidence="3">Follistatin-like domain-containing protein</fullName>
    </recommendedName>
</protein>
<dbReference type="SUPFAM" id="SSF57567">
    <property type="entry name" value="Serine protease inhibitors"/>
    <property type="match status" value="1"/>
</dbReference>
<dbReference type="InterPro" id="IPR036084">
    <property type="entry name" value="Ser_inhib-like_sf"/>
</dbReference>
<dbReference type="Proteomes" id="UP001432027">
    <property type="component" value="Unassembled WGS sequence"/>
</dbReference>
<proteinExistence type="predicted"/>
<dbReference type="InterPro" id="IPR002919">
    <property type="entry name" value="TIL_dom"/>
</dbReference>
<keyword evidence="2" id="KW-0472">Membrane</keyword>
<gene>
    <name evidence="4" type="ORF">PENTCL1PPCAC_2164</name>
</gene>
<sequence>QCGCSLFSLDPPPPTQSTDLCFQRLILYLISLKMKLLMVLVSTLFFFSNAAPQSSCSKFKCPDGKRCEMQIESCPVPPCVPLPTCIVNTTACILPCPNGESCVWETVFCKKEPCPPKQVCKKDQKRFPKTCEGIYCRRDMKCELRKGVPTCILLPVTSTDHSIPMGTMPPSVTCETLGCQPGERCIQKSYGPQCQSVQCGYGMEFDRCFDGCEATCQNFGPLCSTKCGPGGCRCRMGYYRSPSGNCEMECPRFGFGAAP</sequence>
<organism evidence="4 5">
    <name type="scientific">Pristionchus entomophagus</name>
    <dbReference type="NCBI Taxonomy" id="358040"/>
    <lineage>
        <taxon>Eukaryota</taxon>
        <taxon>Metazoa</taxon>
        <taxon>Ecdysozoa</taxon>
        <taxon>Nematoda</taxon>
        <taxon>Chromadorea</taxon>
        <taxon>Rhabditida</taxon>
        <taxon>Rhabditina</taxon>
        <taxon>Diplogasteromorpha</taxon>
        <taxon>Diplogasteroidea</taxon>
        <taxon>Neodiplogasteridae</taxon>
        <taxon>Pristionchus</taxon>
    </lineage>
</organism>
<keyword evidence="2" id="KW-0812">Transmembrane</keyword>
<name>A0AAV5SIS5_9BILA</name>
<reference evidence="4" key="1">
    <citation type="submission" date="2023-10" db="EMBL/GenBank/DDBJ databases">
        <title>Genome assembly of Pristionchus species.</title>
        <authorList>
            <person name="Yoshida K."/>
            <person name="Sommer R.J."/>
        </authorList>
    </citation>
    <scope>NUCLEOTIDE SEQUENCE</scope>
    <source>
        <strain evidence="4">RS0144</strain>
    </source>
</reference>
<keyword evidence="5" id="KW-1185">Reference proteome</keyword>
<dbReference type="Pfam" id="PF01826">
    <property type="entry name" value="TIL"/>
    <property type="match status" value="1"/>
</dbReference>
<keyword evidence="1" id="KW-0646">Protease inhibitor</keyword>